<comment type="caution">
    <text evidence="3">The sequence shown here is derived from an EMBL/GenBank/DDBJ whole genome shotgun (WGS) entry which is preliminary data.</text>
</comment>
<keyword evidence="4" id="KW-1185">Reference proteome</keyword>
<evidence type="ECO:0000259" key="2">
    <source>
        <dbReference type="Pfam" id="PF24906"/>
    </source>
</evidence>
<evidence type="ECO:0000313" key="4">
    <source>
        <dbReference type="Proteomes" id="UP000243579"/>
    </source>
</evidence>
<feature type="compositionally biased region" description="Low complexity" evidence="1">
    <location>
        <begin position="144"/>
        <end position="163"/>
    </location>
</feature>
<name>A0A1V9YES5_ACHHY</name>
<dbReference type="Proteomes" id="UP000243579">
    <property type="component" value="Unassembled WGS sequence"/>
</dbReference>
<evidence type="ECO:0000256" key="1">
    <source>
        <dbReference type="SAM" id="MobiDB-lite"/>
    </source>
</evidence>
<accession>A0A1V9YES5</accession>
<dbReference type="PANTHER" id="PTHR31827">
    <property type="entry name" value="EMB|CAB89363.1"/>
    <property type="match status" value="1"/>
</dbReference>
<dbReference type="EMBL" id="JNBR01001919">
    <property type="protein sequence ID" value="OQR84235.1"/>
    <property type="molecule type" value="Genomic_DNA"/>
</dbReference>
<evidence type="ECO:0000313" key="3">
    <source>
        <dbReference type="EMBL" id="OQR84235.1"/>
    </source>
</evidence>
<organism evidence="3 4">
    <name type="scientific">Achlya hypogyna</name>
    <name type="common">Oomycete</name>
    <name type="synonym">Protoachlya hypogyna</name>
    <dbReference type="NCBI Taxonomy" id="1202772"/>
    <lineage>
        <taxon>Eukaryota</taxon>
        <taxon>Sar</taxon>
        <taxon>Stramenopiles</taxon>
        <taxon>Oomycota</taxon>
        <taxon>Saprolegniomycetes</taxon>
        <taxon>Saprolegniales</taxon>
        <taxon>Achlyaceae</taxon>
        <taxon>Achlya</taxon>
    </lineage>
</organism>
<proteinExistence type="predicted"/>
<protein>
    <recommendedName>
        <fullName evidence="2">WRKY19-like zinc finger domain-containing protein</fullName>
    </recommendedName>
</protein>
<gene>
    <name evidence="3" type="ORF">ACHHYP_13694</name>
</gene>
<dbReference type="STRING" id="1202772.A0A1V9YES5"/>
<feature type="domain" description="WRKY19-like zinc finger" evidence="2">
    <location>
        <begin position="228"/>
        <end position="251"/>
    </location>
</feature>
<dbReference type="OrthoDB" id="42532at2759"/>
<dbReference type="InterPro" id="IPR056866">
    <property type="entry name" value="Znf_WRKY19"/>
</dbReference>
<feature type="domain" description="WRKY19-like zinc finger" evidence="2">
    <location>
        <begin position="181"/>
        <end position="203"/>
    </location>
</feature>
<feature type="region of interest" description="Disordered" evidence="1">
    <location>
        <begin position="134"/>
        <end position="180"/>
    </location>
</feature>
<dbReference type="PANTHER" id="PTHR31827:SF1">
    <property type="entry name" value="EMB|CAB89363.1"/>
    <property type="match status" value="1"/>
</dbReference>
<dbReference type="Pfam" id="PF24906">
    <property type="entry name" value="Zf_WRKY19"/>
    <property type="match status" value="2"/>
</dbReference>
<dbReference type="AlphaFoldDB" id="A0A1V9YES5"/>
<reference evidence="3 4" key="1">
    <citation type="journal article" date="2014" name="Genome Biol. Evol.">
        <title>The secreted proteins of Achlya hypogyna and Thraustotheca clavata identify the ancestral oomycete secretome and reveal gene acquisitions by horizontal gene transfer.</title>
        <authorList>
            <person name="Misner I."/>
            <person name="Blouin N."/>
            <person name="Leonard G."/>
            <person name="Richards T.A."/>
            <person name="Lane C.E."/>
        </authorList>
    </citation>
    <scope>NUCLEOTIDE SEQUENCE [LARGE SCALE GENOMIC DNA]</scope>
    <source>
        <strain evidence="3 4">ATCC 48635</strain>
    </source>
</reference>
<sequence>MTDHGVRINHPSFSGYRFPNKTERFDHDASNPMIKYEMLQQRPPMAYETYPPHDYTSAPAYADYPSADDPRFYQHGGYPYASAGGYGYGAPDALAPMPLPPYEAQQRYKHLDPDFLDEAIQCIPQLESLEMTQYRGTSGTYGRPPTTYSPSSNAPSSTGSATPQFRPPAPRKAASDKPNPRLCRVPGCNKGIRSRGLCKGHGGGRRCQTAGCKISDQGGGHCIAHGGGRRCSEPGCTRSAQARGRCKCHGGGRPCKMEGCGKNSQRSGYCMTHAKFVEQQRAHDDVTNMSV</sequence>
<feature type="region of interest" description="Disordered" evidence="1">
    <location>
        <begin position="1"/>
        <end position="21"/>
    </location>
</feature>